<proteinExistence type="predicted"/>
<keyword evidence="1" id="KW-1133">Transmembrane helix</keyword>
<dbReference type="AlphaFoldDB" id="A0A0E9Q5U7"/>
<reference evidence="2" key="1">
    <citation type="submission" date="2014-11" db="EMBL/GenBank/DDBJ databases">
        <authorList>
            <person name="Amaro Gonzalez C."/>
        </authorList>
    </citation>
    <scope>NUCLEOTIDE SEQUENCE</scope>
</reference>
<feature type="transmembrane region" description="Helical" evidence="1">
    <location>
        <begin position="20"/>
        <end position="41"/>
    </location>
</feature>
<keyword evidence="1" id="KW-0472">Membrane</keyword>
<name>A0A0E9Q5U7_ANGAN</name>
<evidence type="ECO:0000256" key="1">
    <source>
        <dbReference type="SAM" id="Phobius"/>
    </source>
</evidence>
<protein>
    <submittedName>
        <fullName evidence="2">Uncharacterized protein</fullName>
    </submittedName>
</protein>
<evidence type="ECO:0000313" key="2">
    <source>
        <dbReference type="EMBL" id="JAH11887.1"/>
    </source>
</evidence>
<keyword evidence="1" id="KW-0812">Transmembrane</keyword>
<reference evidence="2" key="2">
    <citation type="journal article" date="2015" name="Fish Shellfish Immunol.">
        <title>Early steps in the European eel (Anguilla anguilla)-Vibrio vulnificus interaction in the gills: Role of the RtxA13 toxin.</title>
        <authorList>
            <person name="Callol A."/>
            <person name="Pajuelo D."/>
            <person name="Ebbesson L."/>
            <person name="Teles M."/>
            <person name="MacKenzie S."/>
            <person name="Amaro C."/>
        </authorList>
    </citation>
    <scope>NUCLEOTIDE SEQUENCE</scope>
</reference>
<sequence length="42" mass="4665">MGLGKSCGAGRLKLCLHNRANYSVNIFLNIFVFCTSMQPIVF</sequence>
<organism evidence="2">
    <name type="scientific">Anguilla anguilla</name>
    <name type="common">European freshwater eel</name>
    <name type="synonym">Muraena anguilla</name>
    <dbReference type="NCBI Taxonomy" id="7936"/>
    <lineage>
        <taxon>Eukaryota</taxon>
        <taxon>Metazoa</taxon>
        <taxon>Chordata</taxon>
        <taxon>Craniata</taxon>
        <taxon>Vertebrata</taxon>
        <taxon>Euteleostomi</taxon>
        <taxon>Actinopterygii</taxon>
        <taxon>Neopterygii</taxon>
        <taxon>Teleostei</taxon>
        <taxon>Anguilliformes</taxon>
        <taxon>Anguillidae</taxon>
        <taxon>Anguilla</taxon>
    </lineage>
</organism>
<accession>A0A0E9Q5U7</accession>
<dbReference type="EMBL" id="GBXM01096690">
    <property type="protein sequence ID" value="JAH11887.1"/>
    <property type="molecule type" value="Transcribed_RNA"/>
</dbReference>